<gene>
    <name evidence="3" type="ORF">AUEXF2481DRAFT_91957</name>
</gene>
<dbReference type="GeneID" id="25372245"/>
<feature type="domain" description="DUF8004" evidence="2">
    <location>
        <begin position="225"/>
        <end position="316"/>
    </location>
</feature>
<feature type="region of interest" description="Disordered" evidence="1">
    <location>
        <begin position="590"/>
        <end position="616"/>
    </location>
</feature>
<feature type="region of interest" description="Disordered" evidence="1">
    <location>
        <begin position="633"/>
        <end position="665"/>
    </location>
</feature>
<feature type="compositionally biased region" description="Polar residues" evidence="1">
    <location>
        <begin position="639"/>
        <end position="655"/>
    </location>
</feature>
<accession>A0A074YXW2</accession>
<reference evidence="3 4" key="1">
    <citation type="journal article" date="2014" name="BMC Genomics">
        <title>Genome sequencing of four Aureobasidium pullulans varieties: biotechnological potential, stress tolerance, and description of new species.</title>
        <authorList>
            <person name="Gostin Ar C."/>
            <person name="Ohm R.A."/>
            <person name="Kogej T."/>
            <person name="Sonjak S."/>
            <person name="Turk M."/>
            <person name="Zajc J."/>
            <person name="Zalar P."/>
            <person name="Grube M."/>
            <person name="Sun H."/>
            <person name="Han J."/>
            <person name="Sharma A."/>
            <person name="Chiniquy J."/>
            <person name="Ngan C.Y."/>
            <person name="Lipzen A."/>
            <person name="Barry K."/>
            <person name="Grigoriev I.V."/>
            <person name="Gunde-Cimerman N."/>
        </authorList>
    </citation>
    <scope>NUCLEOTIDE SEQUENCE [LARGE SCALE GENOMIC DNA]</scope>
    <source>
        <strain evidence="3 4">EXF-2481</strain>
    </source>
</reference>
<dbReference type="OMA" id="CTDYALA"/>
<feature type="region of interest" description="Disordered" evidence="1">
    <location>
        <begin position="1"/>
        <end position="77"/>
    </location>
</feature>
<dbReference type="AlphaFoldDB" id="A0A074YXW2"/>
<dbReference type="Proteomes" id="UP000030641">
    <property type="component" value="Unassembled WGS sequence"/>
</dbReference>
<name>A0A074YXW2_AURSE</name>
<organism evidence="3 4">
    <name type="scientific">Aureobasidium subglaciale (strain EXF-2481)</name>
    <name type="common">Aureobasidium pullulans var. subglaciale</name>
    <dbReference type="NCBI Taxonomy" id="1043005"/>
    <lineage>
        <taxon>Eukaryota</taxon>
        <taxon>Fungi</taxon>
        <taxon>Dikarya</taxon>
        <taxon>Ascomycota</taxon>
        <taxon>Pezizomycotina</taxon>
        <taxon>Dothideomycetes</taxon>
        <taxon>Dothideomycetidae</taxon>
        <taxon>Dothideales</taxon>
        <taxon>Saccotheciaceae</taxon>
        <taxon>Aureobasidium</taxon>
    </lineage>
</organism>
<dbReference type="STRING" id="1043005.A0A074YXW2"/>
<dbReference type="EMBL" id="KL584776">
    <property type="protein sequence ID" value="KEQ91686.1"/>
    <property type="molecule type" value="Genomic_DNA"/>
</dbReference>
<dbReference type="OrthoDB" id="4114825at2759"/>
<dbReference type="HOGENOM" id="CLU_010761_3_0_1"/>
<dbReference type="Pfam" id="PF26013">
    <property type="entry name" value="DUF8004"/>
    <property type="match status" value="1"/>
</dbReference>
<feature type="compositionally biased region" description="Low complexity" evidence="1">
    <location>
        <begin position="605"/>
        <end position="616"/>
    </location>
</feature>
<evidence type="ECO:0000313" key="4">
    <source>
        <dbReference type="Proteomes" id="UP000030641"/>
    </source>
</evidence>
<evidence type="ECO:0000256" key="1">
    <source>
        <dbReference type="SAM" id="MobiDB-lite"/>
    </source>
</evidence>
<evidence type="ECO:0000313" key="3">
    <source>
        <dbReference type="EMBL" id="KEQ91686.1"/>
    </source>
</evidence>
<dbReference type="InParanoid" id="A0A074YXW2"/>
<protein>
    <recommendedName>
        <fullName evidence="2">DUF8004 domain-containing protein</fullName>
    </recommendedName>
</protein>
<evidence type="ECO:0000259" key="2">
    <source>
        <dbReference type="Pfam" id="PF26013"/>
    </source>
</evidence>
<feature type="compositionally biased region" description="Low complexity" evidence="1">
    <location>
        <begin position="722"/>
        <end position="750"/>
    </location>
</feature>
<feature type="region of interest" description="Disordered" evidence="1">
    <location>
        <begin position="721"/>
        <end position="755"/>
    </location>
</feature>
<dbReference type="PANTHER" id="PTHR39601:SF1">
    <property type="entry name" value="CHORIOGENIN HMINOR"/>
    <property type="match status" value="1"/>
</dbReference>
<dbReference type="RefSeq" id="XP_013340207.1">
    <property type="nucleotide sequence ID" value="XM_013484753.1"/>
</dbReference>
<feature type="region of interest" description="Disordered" evidence="1">
    <location>
        <begin position="549"/>
        <end position="573"/>
    </location>
</feature>
<sequence>MNRHGLPSSASLDIRDTQKVLLPGPPSSRLRSANVPNFSRVLTIRAQGSASPAKKRKKPEQATMRNPSKVSSVKRWDAKTHKTTDWDGLRRDQELWQQDGDCLVHFYGQGKSKRGASLKLSYSSIEAATSDAFLNTYTASDSSSCSGSLNDTAPSTSSTSAEYELYIPAPDDVSREDAYSWHITTRNFFAYITNKPLVGSKLGKAFMDLSERIESFCPDKATNTQGILSYAQRQGYTKFVNRPDYTLAFLNFAEKLKLKDLWIDAFAHCVGMNDQLDLSPEFDDVSKVTRALITRSYLEMDLHLGRVSKALKNFLEDELAPTHLGLPAPARTHLDRFRSFMHSYYVNKFGYWPPETSPIMDKGLLRSMHQEFHLLYDYLVDADSTSGSLSRLPSGGICVLQNVDAFNTRHNYEPLPHPSPLLPEYHSLEYRTSSQKGLKSLRLTSKSSKAEQCMTARAALTKATNKLSSSSALVRNYIYFESELTSRPEEKLSVGDARKVRWIAIYSILQMLTNAIRAPKEVNNADAVPYHLCLLTTGMPPWNEETTKVTSSSSSLQAVPVKEESKSNEESAFTIRPDCEDNNYFSHKDVPKRCDSHSSLRPQPLRINTSSSLNRNNSIRSLHRSLTSNFTFPARRTSVKSPAMSSSVQTNPTDQSASSPSGGSPISKRFSAYSFAISEEDNFDYLNPQESEFALANHFSEARTPTFDVFMLDAFSVPEGPSTPSSFTSSTTSPASASSHMWDSSSQSASGDEMDASGWYDRRSSAGVHNMDHESICSDSNSYRKFSGSSCSYSGVNSPVSGLSTLTASSAAAATANLLNSHASLTMQHQSQQQAAQLPAWWGPSSDRTSFRSATGSLGKQQGHSYDLLVPEQVPEHGVLAFRKYSKEFVVERGVESTVDIFDAMSMLN</sequence>
<dbReference type="InterPro" id="IPR058317">
    <property type="entry name" value="DUF8004"/>
</dbReference>
<feature type="compositionally biased region" description="Low complexity" evidence="1">
    <location>
        <begin position="656"/>
        <end position="665"/>
    </location>
</feature>
<dbReference type="PANTHER" id="PTHR39601">
    <property type="entry name" value="CHORIOGENIN HMINOR"/>
    <property type="match status" value="1"/>
</dbReference>
<keyword evidence="4" id="KW-1185">Reference proteome</keyword>
<proteinExistence type="predicted"/>